<reference evidence="3 4" key="1">
    <citation type="journal article" date="2012" name="Front. Microbiol.">
        <title>Redundancy and modularity in membrane-associated dissimilatory nitrate reduction in Bacillus.</title>
        <authorList>
            <person name="Heylen K."/>
            <person name="Keltjens J."/>
        </authorList>
    </citation>
    <scope>NUCLEOTIDE SEQUENCE [LARGE SCALE GENOMIC DNA]</scope>
    <source>
        <strain evidence="3 4">LMG 9581</strain>
    </source>
</reference>
<dbReference type="RefSeq" id="WP_004432437.1">
    <property type="nucleotide sequence ID" value="NZ_AJLR01000162.1"/>
</dbReference>
<sequence>MKIKGKMYISILSMTLFFLSVFLLLQMYMTKAHHVSGVMAAPEKAAHRHSTKIITSNTKALPPTTATLVGIGDILIHGIVYKDVKAGESYNFKPLLADVKPYINSADISFANQETMIGGKEIGLSTYPTFNSPTEVGDALKDAGIDIVSMANNHTLDRGEKAINNAIQHWNKIGMLYTGSYLNEEDQQTIRTLKANGITFSFLAYTYGTNGIPVPEGKNFLVNLIDIEAMKNDITKAKAVSDAVVVSVHFGNEYQRLPNENQKHLVRELANAGANIILGHHPHVLQPAEWVERDDGQKTFVIYSLGNFLSGQKGIYKEVGGILKLDVEKTINGSSVDIEIKNPSFLPTIVRKTAVSKYTVVPLKNVYNKDSSVYTDITHHMTQLMPELKIAE</sequence>
<proteinExistence type="inferred from homology"/>
<dbReference type="SUPFAM" id="SSF56300">
    <property type="entry name" value="Metallo-dependent phosphatases"/>
    <property type="match status" value="1"/>
</dbReference>
<dbReference type="InterPro" id="IPR029052">
    <property type="entry name" value="Metallo-depent_PP-like"/>
</dbReference>
<dbReference type="Proteomes" id="UP000006315">
    <property type="component" value="Unassembled WGS sequence"/>
</dbReference>
<dbReference type="InterPro" id="IPR019079">
    <property type="entry name" value="Capsule_synth_CapA"/>
</dbReference>
<evidence type="ECO:0000313" key="4">
    <source>
        <dbReference type="Proteomes" id="UP000006315"/>
    </source>
</evidence>
<dbReference type="InterPro" id="IPR052169">
    <property type="entry name" value="CW_Biosynth-Accessory"/>
</dbReference>
<dbReference type="PANTHER" id="PTHR33393:SF12">
    <property type="entry name" value="CAPSULE BIOSYNTHESIS PROTEIN CAPA"/>
    <property type="match status" value="1"/>
</dbReference>
<dbReference type="SMART" id="SM00854">
    <property type="entry name" value="PGA_cap"/>
    <property type="match status" value="1"/>
</dbReference>
<comment type="similarity">
    <text evidence="1">Belongs to the CapA family.</text>
</comment>
<dbReference type="Pfam" id="PF09587">
    <property type="entry name" value="PGA_cap"/>
    <property type="match status" value="1"/>
</dbReference>
<dbReference type="STRING" id="1131731.BAZO_21313"/>
<dbReference type="GeneID" id="89469724"/>
<organism evidence="3 4">
    <name type="scientific">Schinkia azotoformans LMG 9581</name>
    <dbReference type="NCBI Taxonomy" id="1131731"/>
    <lineage>
        <taxon>Bacteria</taxon>
        <taxon>Bacillati</taxon>
        <taxon>Bacillota</taxon>
        <taxon>Bacilli</taxon>
        <taxon>Bacillales</taxon>
        <taxon>Bacillaceae</taxon>
        <taxon>Calidifontibacillus/Schinkia group</taxon>
        <taxon>Schinkia</taxon>
    </lineage>
</organism>
<evidence type="ECO:0000259" key="2">
    <source>
        <dbReference type="SMART" id="SM00854"/>
    </source>
</evidence>
<feature type="domain" description="Capsule synthesis protein CapA" evidence="2">
    <location>
        <begin position="67"/>
        <end position="312"/>
    </location>
</feature>
<gene>
    <name evidence="3" type="ORF">BAZO_21313</name>
</gene>
<protein>
    <submittedName>
        <fullName evidence="3">Capsule biosynthesis protein CapA</fullName>
    </submittedName>
</protein>
<dbReference type="CDD" id="cd07381">
    <property type="entry name" value="MPP_CapA"/>
    <property type="match status" value="1"/>
</dbReference>
<keyword evidence="4" id="KW-1185">Reference proteome</keyword>
<accession>K6D2R0</accession>
<dbReference type="PANTHER" id="PTHR33393">
    <property type="entry name" value="POLYGLUTAMINE SYNTHESIS ACCESSORY PROTEIN RV0574C-RELATED"/>
    <property type="match status" value="1"/>
</dbReference>
<dbReference type="AlphaFoldDB" id="K6D2R0"/>
<dbReference type="PATRIC" id="fig|1131731.3.peg.4349"/>
<evidence type="ECO:0000313" key="3">
    <source>
        <dbReference type="EMBL" id="EKN62348.1"/>
    </source>
</evidence>
<name>K6D2R0_SCHAZ</name>
<dbReference type="EMBL" id="AJLR01000162">
    <property type="protein sequence ID" value="EKN62348.1"/>
    <property type="molecule type" value="Genomic_DNA"/>
</dbReference>
<evidence type="ECO:0000256" key="1">
    <source>
        <dbReference type="ARBA" id="ARBA00005662"/>
    </source>
</evidence>
<comment type="caution">
    <text evidence="3">The sequence shown here is derived from an EMBL/GenBank/DDBJ whole genome shotgun (WGS) entry which is preliminary data.</text>
</comment>
<dbReference type="Gene3D" id="3.60.21.10">
    <property type="match status" value="1"/>
</dbReference>